<sequence>MNQEPIAIIGINFRFPQADNPEMFWHLLTNKVDAIKQCNRHLDNSSLTMYGGFIDDIDKFDAAFFNISHDEACLMSPQQRLLLESTWLALEDAGIIPQNIAGSDTSLFVSTGGNNYFSLMNNHHKSRFSATTGNNTAMAANRISNYFDFHGASLFIDTACSSSLVAIHQACQSLWLGESSLALAGGANLILADGDFTAFTDGGMIASDGRCKVFDANADGYVQGEGVAMIVLKPLSDALKNGDRIYGQIIATQINHNGKSNTLTSPNLKAQVSLLERVYRQDKINPDTINYLETHAVGTTIGDALELKAIGKVLTKNRPLDNPLKVGSVKTNIGHTENVSGMASLIKTLFCLQSKTLVPNLHFPSPNPAIKFDKFKIKVQDKLEDLDSTNNTLRMAVNAFGFGGTNAHIVIEEAPKLPVESSEFTVNIFTLSAKSESALLNLAKKYLNFIVNNSDSSLTNLCYSANSKRTQFNYRWCTVIESISELQENLRKIIKQIENKEYVVKKLGKKRKTIDAFQVIYEEENKNNLSSDLLSRELLKLSEMWLEGAVIEWEHFYNQSTSKYLSIPTYPFDKKKYWFNDVSLTETKENNEFLVSNQKETIILDEDKTYNLSEIESKLKQLWKYLLNKRNIDREDNFFHLGGTSLQAVNLSAEIKRTFKSEISSTVVFEYPTLKELSQVILENRNISDSSLTVFHSTVEKEPIITVNTFQLAHILAQDKKIQNYPLYNLNIFKLSSKIKQNIVEEAPENVIKKIGSYMVEDIVKAQLKQPYNLITFCGDSHLTLEIASQLKKINHQVNSIILIDGILTNHEPSWSERYETFKKLGFDYLYLKGTNIINDWLSKLSKNKLIITNYEDNIFYQHYLSGRNQYIPQVYPGNIHLLLSTEWQSADLSLIKKITLNKFNIDQVLGLHNNLLETPYVDYLIEKIYYIYSRDYSYKNNQ</sequence>
<dbReference type="PATRIC" id="fig|423471.3.peg.3940"/>
<dbReference type="PROSITE" id="PS52004">
    <property type="entry name" value="KS3_2"/>
    <property type="match status" value="1"/>
</dbReference>
<evidence type="ECO:0000256" key="1">
    <source>
        <dbReference type="ARBA" id="ARBA00022450"/>
    </source>
</evidence>
<organism evidence="6 7">
    <name type="scientific">Crocosphaera watsonii WH 0003</name>
    <dbReference type="NCBI Taxonomy" id="423471"/>
    <lineage>
        <taxon>Bacteria</taxon>
        <taxon>Bacillati</taxon>
        <taxon>Cyanobacteriota</taxon>
        <taxon>Cyanophyceae</taxon>
        <taxon>Oscillatoriophycideae</taxon>
        <taxon>Chroococcales</taxon>
        <taxon>Aphanothecaceae</taxon>
        <taxon>Crocosphaera</taxon>
    </lineage>
</organism>
<dbReference type="Gene3D" id="3.40.50.1820">
    <property type="entry name" value="alpha/beta hydrolase"/>
    <property type="match status" value="1"/>
</dbReference>
<keyword evidence="1" id="KW-0596">Phosphopantetheine</keyword>
<dbReference type="Pfam" id="PF02801">
    <property type="entry name" value="Ketoacyl-synt_C"/>
    <property type="match status" value="1"/>
</dbReference>
<dbReference type="InterPro" id="IPR009081">
    <property type="entry name" value="PP-bd_ACP"/>
</dbReference>
<accession>G5J9U0</accession>
<dbReference type="SUPFAM" id="SSF53901">
    <property type="entry name" value="Thiolase-like"/>
    <property type="match status" value="1"/>
</dbReference>
<dbReference type="SUPFAM" id="SSF47336">
    <property type="entry name" value="ACP-like"/>
    <property type="match status" value="1"/>
</dbReference>
<name>G5J9U0_CROWT</name>
<dbReference type="PANTHER" id="PTHR43775">
    <property type="entry name" value="FATTY ACID SYNTHASE"/>
    <property type="match status" value="1"/>
</dbReference>
<dbReference type="Proteomes" id="UP000003477">
    <property type="component" value="Unassembled WGS sequence"/>
</dbReference>
<keyword evidence="3" id="KW-0808">Transferase</keyword>
<dbReference type="PROSITE" id="PS50075">
    <property type="entry name" value="CARRIER"/>
    <property type="match status" value="1"/>
</dbReference>
<reference evidence="6 7" key="1">
    <citation type="journal article" date="2011" name="Front. Microbiol.">
        <title>Two Strains of Crocosphaera watsonii with Highly Conserved Genomes are Distinguished by Strain-Specific Features.</title>
        <authorList>
            <person name="Bench S.R."/>
            <person name="Ilikchyan I.N."/>
            <person name="Tripp H.J."/>
            <person name="Zehr J.P."/>
        </authorList>
    </citation>
    <scope>NUCLEOTIDE SEQUENCE [LARGE SCALE GENOMIC DNA]</scope>
    <source>
        <strain evidence="6 7">WH 0003</strain>
    </source>
</reference>
<evidence type="ECO:0000259" key="5">
    <source>
        <dbReference type="PROSITE" id="PS52004"/>
    </source>
</evidence>
<dbReference type="CDD" id="cd00833">
    <property type="entry name" value="PKS"/>
    <property type="match status" value="1"/>
</dbReference>
<dbReference type="Pfam" id="PF00550">
    <property type="entry name" value="PP-binding"/>
    <property type="match status" value="1"/>
</dbReference>
<dbReference type="GeneID" id="88769340"/>
<dbReference type="InterPro" id="IPR014031">
    <property type="entry name" value="Ketoacyl_synth_C"/>
</dbReference>
<evidence type="ECO:0000256" key="2">
    <source>
        <dbReference type="ARBA" id="ARBA00022553"/>
    </source>
</evidence>
<evidence type="ECO:0000313" key="6">
    <source>
        <dbReference type="EMBL" id="EHJ11045.1"/>
    </source>
</evidence>
<proteinExistence type="predicted"/>
<dbReference type="GO" id="GO:0004312">
    <property type="term" value="F:fatty acid synthase activity"/>
    <property type="evidence" value="ECO:0007669"/>
    <property type="project" value="TreeGrafter"/>
</dbReference>
<dbReference type="InterPro" id="IPR016039">
    <property type="entry name" value="Thiolase-like"/>
</dbReference>
<dbReference type="InterPro" id="IPR050091">
    <property type="entry name" value="PKS_NRPS_Biosynth_Enz"/>
</dbReference>
<gene>
    <name evidence="6" type="ORF">CWATWH0003_4203</name>
</gene>
<dbReference type="InterPro" id="IPR036736">
    <property type="entry name" value="ACP-like_sf"/>
</dbReference>
<feature type="domain" description="Carrier" evidence="4">
    <location>
        <begin position="610"/>
        <end position="685"/>
    </location>
</feature>
<dbReference type="SUPFAM" id="SSF53474">
    <property type="entry name" value="alpha/beta-Hydrolases"/>
    <property type="match status" value="1"/>
</dbReference>
<dbReference type="AlphaFoldDB" id="G5J9U0"/>
<dbReference type="EMBL" id="AESD01000638">
    <property type="protein sequence ID" value="EHJ11045.1"/>
    <property type="molecule type" value="Genomic_DNA"/>
</dbReference>
<evidence type="ECO:0000313" key="7">
    <source>
        <dbReference type="Proteomes" id="UP000003477"/>
    </source>
</evidence>
<dbReference type="Gene3D" id="1.10.1200.10">
    <property type="entry name" value="ACP-like"/>
    <property type="match status" value="1"/>
</dbReference>
<dbReference type="GO" id="GO:0006633">
    <property type="term" value="P:fatty acid biosynthetic process"/>
    <property type="evidence" value="ECO:0007669"/>
    <property type="project" value="TreeGrafter"/>
</dbReference>
<dbReference type="PANTHER" id="PTHR43775:SF37">
    <property type="entry name" value="SI:DKEY-61P9.11"/>
    <property type="match status" value="1"/>
</dbReference>
<dbReference type="InterPro" id="IPR020841">
    <property type="entry name" value="PKS_Beta-ketoAc_synthase_dom"/>
</dbReference>
<keyword evidence="2" id="KW-0597">Phosphoprotein</keyword>
<dbReference type="Gene3D" id="3.40.47.10">
    <property type="match status" value="1"/>
</dbReference>
<dbReference type="SMART" id="SM00825">
    <property type="entry name" value="PKS_KS"/>
    <property type="match status" value="1"/>
</dbReference>
<dbReference type="InterPro" id="IPR029058">
    <property type="entry name" value="AB_hydrolase_fold"/>
</dbReference>
<comment type="caution">
    <text evidence="6">The sequence shown here is derived from an EMBL/GenBank/DDBJ whole genome shotgun (WGS) entry which is preliminary data.</text>
</comment>
<dbReference type="Pfam" id="PF22621">
    <property type="entry name" value="CurL-like_PKS_C"/>
    <property type="match status" value="1"/>
</dbReference>
<dbReference type="Gene3D" id="1.10.1240.100">
    <property type="match status" value="1"/>
</dbReference>
<dbReference type="InterPro" id="IPR014030">
    <property type="entry name" value="Ketoacyl_synth_N"/>
</dbReference>
<evidence type="ECO:0000259" key="4">
    <source>
        <dbReference type="PROSITE" id="PS50075"/>
    </source>
</evidence>
<dbReference type="Pfam" id="PF00109">
    <property type="entry name" value="ketoacyl-synt"/>
    <property type="match status" value="1"/>
</dbReference>
<dbReference type="RefSeq" id="WP_007312137.1">
    <property type="nucleotide sequence ID" value="NZ_AESD01000638.1"/>
</dbReference>
<evidence type="ECO:0000256" key="3">
    <source>
        <dbReference type="ARBA" id="ARBA00022679"/>
    </source>
</evidence>
<feature type="domain" description="Ketosynthase family 3 (KS3)" evidence="5">
    <location>
        <begin position="3"/>
        <end position="413"/>
    </location>
</feature>
<protein>
    <submittedName>
        <fullName evidence="6">Beta-ketoacyl synthase:Beta-ketoacyl synthase</fullName>
    </submittedName>
</protein>